<feature type="region of interest" description="Disordered" evidence="1">
    <location>
        <begin position="558"/>
        <end position="581"/>
    </location>
</feature>
<keyword evidence="4" id="KW-1185">Reference proteome</keyword>
<accession>A0A974XXN3</accession>
<reference evidence="3 4" key="1">
    <citation type="submission" date="2021-03" db="EMBL/GenBank/DDBJ databases">
        <title>Lysobacter sp. nov. isolated from soil of gangwondo yeongwol, south Korea.</title>
        <authorList>
            <person name="Kim K.R."/>
            <person name="Kim K.H."/>
            <person name="Jeon C.O."/>
        </authorList>
    </citation>
    <scope>NUCLEOTIDE SEQUENCE [LARGE SCALE GENOMIC DNA]</scope>
    <source>
        <strain evidence="3 4">R19</strain>
    </source>
</reference>
<feature type="compositionally biased region" description="Pro residues" evidence="1">
    <location>
        <begin position="570"/>
        <end position="581"/>
    </location>
</feature>
<dbReference type="Proteomes" id="UP000639274">
    <property type="component" value="Chromosome"/>
</dbReference>
<sequence>MNAAASTVASPLYPSPDGLVRPLRVVMVGPPQVPEWIEAFRGLACGYDWLELTTLASPELTLPAAHAVAWDVRGLVAFERLLLRGNRSLAPVTMPGDVLTPQESLSARVDALKPDLVILIGWHDWAATLAGNTPRGCWVLDPALVDPRHAGLALLGPMVRGESATQMALVLKQPSGSPVDLAVSWGKTRHTSFLIQREDAFRKLPALLLRGLHKLAAGYVDTARHCVSTVQLQGQPEAGRAAGLRGLWATMRASPRWLTGWRRNGRIGWTLVLRLGGSMLDPDAPMIGSHALLKAPKGWWGDPFMAMAPGRKLIFVEEMEDPRRRKANIACVELVEGGARRLGTVLDEPGHLSFPQVFEWEGQWYMTVESGYDKRVSLYRATEFPMQWQRVHDLVTGRTCVDPTLYHHEGHWYLFANVAENRNNTCDELFLFVSERLEGPYRPHPASPIVCDVRRARMAGQLFMHRDRLIRPAQDCGPGYGNAVVFNEVLALGPDVYRERPLARLAPFLTRSVDGCHTYNAAGGIEVLDVLGRPPNGMAYLHVLDAADGEGMQAMKPPAQALPQVHPLAAPSPPHPGTPPR</sequence>
<gene>
    <name evidence="3" type="ORF">I8J32_013190</name>
</gene>
<dbReference type="Pfam" id="PF24793">
    <property type="entry name" value="GINT1_N"/>
    <property type="match status" value="1"/>
</dbReference>
<dbReference type="AlphaFoldDB" id="A0A974XXN3"/>
<dbReference type="Gene3D" id="2.115.10.20">
    <property type="entry name" value="Glycosyl hydrolase domain, family 43"/>
    <property type="match status" value="1"/>
</dbReference>
<dbReference type="EMBL" id="CP071518">
    <property type="protein sequence ID" value="QSX77687.1"/>
    <property type="molecule type" value="Genomic_DNA"/>
</dbReference>
<dbReference type="RefSeq" id="WP_207526610.1">
    <property type="nucleotide sequence ID" value="NZ_CP071518.1"/>
</dbReference>
<dbReference type="KEGG" id="lsf:I8J32_013190"/>
<protein>
    <recommendedName>
        <fullName evidence="2">Glucosamine inositolphosphorylceramide transferase 1 N-terminal domain-containing protein</fullName>
    </recommendedName>
</protein>
<proteinExistence type="predicted"/>
<dbReference type="InterPro" id="IPR056442">
    <property type="entry name" value="GINT1_N"/>
</dbReference>
<dbReference type="SUPFAM" id="SSF75005">
    <property type="entry name" value="Arabinanase/levansucrase/invertase"/>
    <property type="match status" value="1"/>
</dbReference>
<name>A0A974XXN3_9GAMM</name>
<feature type="domain" description="Glucosamine inositolphosphorylceramide transferase 1 N-terminal" evidence="2">
    <location>
        <begin position="296"/>
        <end position="501"/>
    </location>
</feature>
<evidence type="ECO:0000313" key="4">
    <source>
        <dbReference type="Proteomes" id="UP000639274"/>
    </source>
</evidence>
<dbReference type="InterPro" id="IPR023296">
    <property type="entry name" value="Glyco_hydro_beta-prop_sf"/>
</dbReference>
<organism evidence="3 4">
    <name type="scientific">Agrilutibacter solisilvae</name>
    <dbReference type="NCBI Taxonomy" id="2763317"/>
    <lineage>
        <taxon>Bacteria</taxon>
        <taxon>Pseudomonadati</taxon>
        <taxon>Pseudomonadota</taxon>
        <taxon>Gammaproteobacteria</taxon>
        <taxon>Lysobacterales</taxon>
        <taxon>Lysobacteraceae</taxon>
        <taxon>Agrilutibacter</taxon>
    </lineage>
</organism>
<evidence type="ECO:0000313" key="3">
    <source>
        <dbReference type="EMBL" id="QSX77687.1"/>
    </source>
</evidence>
<evidence type="ECO:0000259" key="2">
    <source>
        <dbReference type="Pfam" id="PF24793"/>
    </source>
</evidence>
<evidence type="ECO:0000256" key="1">
    <source>
        <dbReference type="SAM" id="MobiDB-lite"/>
    </source>
</evidence>